<name>A0A935UG81_9PROT</name>
<reference evidence="2 3" key="1">
    <citation type="submission" date="2020-10" db="EMBL/GenBank/DDBJ databases">
        <title>Connecting structure to function with the recovery of over 1000 high-quality activated sludge metagenome-assembled genomes encoding full-length rRNA genes using long-read sequencing.</title>
        <authorList>
            <person name="Singleton C.M."/>
            <person name="Petriglieri F."/>
            <person name="Kristensen J.M."/>
            <person name="Kirkegaard R.H."/>
            <person name="Michaelsen T.Y."/>
            <person name="Andersen M.H."/>
            <person name="Karst S.M."/>
            <person name="Dueholm M.S."/>
            <person name="Nielsen P.H."/>
            <person name="Albertsen M."/>
        </authorList>
    </citation>
    <scope>NUCLEOTIDE SEQUENCE [LARGE SCALE GENOMIC DNA]</scope>
    <source>
        <strain evidence="2">EsbW_18-Q3-R4-48_BATAC.285</strain>
    </source>
</reference>
<keyword evidence="1" id="KW-0812">Transmembrane</keyword>
<protein>
    <submittedName>
        <fullName evidence="2">FixH family protein</fullName>
    </submittedName>
</protein>
<feature type="transmembrane region" description="Helical" evidence="1">
    <location>
        <begin position="20"/>
        <end position="40"/>
    </location>
</feature>
<organism evidence="2 3">
    <name type="scientific">Candidatus Accumulibacter proximus</name>
    <dbReference type="NCBI Taxonomy" id="2954385"/>
    <lineage>
        <taxon>Bacteria</taxon>
        <taxon>Pseudomonadati</taxon>
        <taxon>Pseudomonadota</taxon>
        <taxon>Betaproteobacteria</taxon>
        <taxon>Candidatus Accumulibacter</taxon>
    </lineage>
</organism>
<dbReference type="AlphaFoldDB" id="A0A935UG81"/>
<dbReference type="Pfam" id="PF05751">
    <property type="entry name" value="FixH"/>
    <property type="match status" value="1"/>
</dbReference>
<sequence length="183" mass="20078">MNSKLNARAQPWYREPWPWLLMLGPVVVILAGFVTAYLAVVSNDGLVEDDYYKQGLAVNQRTARAQRAAELGIEVELLLGGTGDRVRALLRGKEGFHLPEALNLRIVHPTRPGFDQKVVLRSEGGGVYIGALAPLQGRWHVTLEDDRQEWRLAGDWLTESPAVLGLTTSARAGGVLPTDSDGR</sequence>
<accession>A0A935UG81</accession>
<proteinExistence type="predicted"/>
<keyword evidence="1" id="KW-0472">Membrane</keyword>
<keyword evidence="1" id="KW-1133">Transmembrane helix</keyword>
<evidence type="ECO:0000313" key="3">
    <source>
        <dbReference type="Proteomes" id="UP000697998"/>
    </source>
</evidence>
<comment type="caution">
    <text evidence="2">The sequence shown here is derived from an EMBL/GenBank/DDBJ whole genome shotgun (WGS) entry which is preliminary data.</text>
</comment>
<gene>
    <name evidence="2" type="ORF">IPJ27_05045</name>
</gene>
<dbReference type="EMBL" id="JADJMH010000002">
    <property type="protein sequence ID" value="MBK7674168.1"/>
    <property type="molecule type" value="Genomic_DNA"/>
</dbReference>
<dbReference type="InterPro" id="IPR008620">
    <property type="entry name" value="FixH"/>
</dbReference>
<dbReference type="Proteomes" id="UP000697998">
    <property type="component" value="Unassembled WGS sequence"/>
</dbReference>
<evidence type="ECO:0000313" key="2">
    <source>
        <dbReference type="EMBL" id="MBK7674168.1"/>
    </source>
</evidence>
<evidence type="ECO:0000256" key="1">
    <source>
        <dbReference type="SAM" id="Phobius"/>
    </source>
</evidence>